<protein>
    <recommendedName>
        <fullName evidence="3">GYD domain-containing protein</fullName>
    </recommendedName>
</protein>
<sequence>MITQNRGIAMAEKNILAYFKSPEQAEKALEQIKALKLIDSSINRFDGYPGDGSDRIRNPITGDFPGLGYLTLGGDFSDRDAAILAAANVSASGMSQSDETAGRDILLTVVIDEDDYEQAVAIAEKAGALV</sequence>
<dbReference type="Proteomes" id="UP001285921">
    <property type="component" value="Unassembled WGS sequence"/>
</dbReference>
<proteinExistence type="predicted"/>
<keyword evidence="2" id="KW-1185">Reference proteome</keyword>
<evidence type="ECO:0000313" key="1">
    <source>
        <dbReference type="EMBL" id="GMK44595.1"/>
    </source>
</evidence>
<gene>
    <name evidence="1" type="ORF">PghCCS26_17230</name>
</gene>
<comment type="caution">
    <text evidence="1">The sequence shown here is derived from an EMBL/GenBank/DDBJ whole genome shotgun (WGS) entry which is preliminary data.</text>
</comment>
<evidence type="ECO:0000313" key="2">
    <source>
        <dbReference type="Proteomes" id="UP001285921"/>
    </source>
</evidence>
<evidence type="ECO:0008006" key="3">
    <source>
        <dbReference type="Google" id="ProtNLM"/>
    </source>
</evidence>
<dbReference type="EMBL" id="BTCL01000004">
    <property type="protein sequence ID" value="GMK44595.1"/>
    <property type="molecule type" value="Genomic_DNA"/>
</dbReference>
<accession>A0ABQ6NKE2</accession>
<name>A0ABQ6NKE2_9BACL</name>
<organism evidence="1 2">
    <name type="scientific">Paenibacillus glycanilyticus</name>
    <dbReference type="NCBI Taxonomy" id="126569"/>
    <lineage>
        <taxon>Bacteria</taxon>
        <taxon>Bacillati</taxon>
        <taxon>Bacillota</taxon>
        <taxon>Bacilli</taxon>
        <taxon>Bacillales</taxon>
        <taxon>Paenibacillaceae</taxon>
        <taxon>Paenibacillus</taxon>
    </lineage>
</organism>
<reference evidence="1 2" key="1">
    <citation type="submission" date="2023-05" db="EMBL/GenBank/DDBJ databases">
        <title>Draft genome of Paenibacillus sp. CCS26.</title>
        <authorList>
            <person name="Akita H."/>
            <person name="Shinto Y."/>
            <person name="Kimura Z."/>
        </authorList>
    </citation>
    <scope>NUCLEOTIDE SEQUENCE [LARGE SCALE GENOMIC DNA]</scope>
    <source>
        <strain evidence="1 2">CCS26</strain>
    </source>
</reference>